<dbReference type="GO" id="GO:0004783">
    <property type="term" value="F:sulfite reductase (NADPH) activity"/>
    <property type="evidence" value="ECO:0007669"/>
    <property type="project" value="UniProtKB-EC"/>
</dbReference>
<dbReference type="SUPFAM" id="SSF52343">
    <property type="entry name" value="Ferredoxin reductase-like, C-terminal NADP-linked domain"/>
    <property type="match status" value="1"/>
</dbReference>
<sequence length="590" mass="62980">MPTSTLPAPAGLLDGLSPGKASPYAPYVPADAPFSEPQRQWLNGLFTGLSVIARAANAGGDGKEPEAPAVPLLVAYGSQSGTAEALSKNVRKFAATSGFQPEVKQLNDVEPAELAGFGHVLLLCSTFGEGDPPDNALKFFDKLMADDAPRLEGLHFSVLGLGDSSYAQFNQSGRDLDARLEALGASRAAEAVLCDVAYEDDFDAWKQSVFASEPFAAAGVGTSQAPVDRGDEAVERYTKSTPFPATLLEVRGLSGPNSKKEVNHVEISLAGSGLDYAVGDALGVWPVNCSEHVSELLAAGGFSGREVVTLKDGPLPLRAALLSKLDVCVVTPKTLEVLNIAAEMSEIEGMHVVDLLERFQPDADAQQLAEALRPLQPRLYSISSSPKAHPGEVHLTVGAVRYETHSRARKGVASTFLADRCGCGAQVGVYLQKSAHFHLPAPEVPLIMCGPGTGIAPFRAFLEERAAAEASGKNWLFFGDQHEADDYLYRDELEAFAAAGVLDRVDLAWSRDGSEKVYVQHLMERAGAELFAWFEEGAAFYICGDASRMAKDVDAALHRVVAEHGGLSEEQAAAYVEKLKGEGRYQRDVY</sequence>
<dbReference type="CDD" id="cd06199">
    <property type="entry name" value="SiR"/>
    <property type="match status" value="1"/>
</dbReference>
<dbReference type="GO" id="GO:0050660">
    <property type="term" value="F:flavin adenine dinucleotide binding"/>
    <property type="evidence" value="ECO:0007669"/>
    <property type="project" value="TreeGrafter"/>
</dbReference>
<dbReference type="PROSITE" id="PS51384">
    <property type="entry name" value="FAD_FR"/>
    <property type="match status" value="1"/>
</dbReference>
<dbReference type="RefSeq" id="WP_014437419.1">
    <property type="nucleotide sequence ID" value="NC_017080.1"/>
</dbReference>
<keyword evidence="14" id="KW-1185">Reference proteome</keyword>
<dbReference type="FunFam" id="3.40.50.80:FF:000001">
    <property type="entry name" value="NADPH--cytochrome P450 reductase 1"/>
    <property type="match status" value="1"/>
</dbReference>
<dbReference type="InterPro" id="IPR017927">
    <property type="entry name" value="FAD-bd_FR_type"/>
</dbReference>
<comment type="catalytic activity">
    <reaction evidence="10">
        <text>hydrogen sulfide + 3 NADP(+) + 3 H2O = sulfite + 3 NADPH + 4 H(+)</text>
        <dbReference type="Rhea" id="RHEA:13801"/>
        <dbReference type="ChEBI" id="CHEBI:15377"/>
        <dbReference type="ChEBI" id="CHEBI:15378"/>
        <dbReference type="ChEBI" id="CHEBI:17359"/>
        <dbReference type="ChEBI" id="CHEBI:29919"/>
        <dbReference type="ChEBI" id="CHEBI:57783"/>
        <dbReference type="ChEBI" id="CHEBI:58349"/>
        <dbReference type="EC" id="1.8.1.2"/>
    </reaction>
</comment>
<dbReference type="InterPro" id="IPR001433">
    <property type="entry name" value="OxRdtase_FAD/NAD-bd"/>
</dbReference>
<evidence type="ECO:0000259" key="11">
    <source>
        <dbReference type="PROSITE" id="PS50902"/>
    </source>
</evidence>
<accession>I0IG13</accession>
<dbReference type="KEGG" id="phm:PSMK_20420"/>
<keyword evidence="5" id="KW-0288">FMN</keyword>
<evidence type="ECO:0000256" key="8">
    <source>
        <dbReference type="ARBA" id="ARBA00023002"/>
    </source>
</evidence>
<comment type="cofactor">
    <cofactor evidence="1">
        <name>FMN</name>
        <dbReference type="ChEBI" id="CHEBI:58210"/>
    </cofactor>
</comment>
<dbReference type="Gene3D" id="3.40.50.360">
    <property type="match status" value="1"/>
</dbReference>
<dbReference type="InterPro" id="IPR001709">
    <property type="entry name" value="Flavoprot_Pyr_Nucl_cyt_Rdtase"/>
</dbReference>
<dbReference type="PRINTS" id="PR00369">
    <property type="entry name" value="FLAVODOXIN"/>
</dbReference>
<dbReference type="PANTHER" id="PTHR19384:SF128">
    <property type="entry name" value="NADPH OXIDOREDUCTASE A"/>
    <property type="match status" value="1"/>
</dbReference>
<evidence type="ECO:0000313" key="14">
    <source>
        <dbReference type="Proteomes" id="UP000007881"/>
    </source>
</evidence>
<feature type="domain" description="FAD-binding FR-type" evidence="12">
    <location>
        <begin position="240"/>
        <end position="440"/>
    </location>
</feature>
<dbReference type="SUPFAM" id="SSF52218">
    <property type="entry name" value="Flavoproteins"/>
    <property type="match status" value="1"/>
</dbReference>
<evidence type="ECO:0000256" key="10">
    <source>
        <dbReference type="ARBA" id="ARBA00052219"/>
    </source>
</evidence>
<dbReference type="InterPro" id="IPR029039">
    <property type="entry name" value="Flavoprotein-like_sf"/>
</dbReference>
<dbReference type="InterPro" id="IPR039261">
    <property type="entry name" value="FNR_nucleotide-bd"/>
</dbReference>
<dbReference type="InterPro" id="IPR008254">
    <property type="entry name" value="Flavodoxin/NO_synth"/>
</dbReference>
<dbReference type="Gene3D" id="2.40.30.10">
    <property type="entry name" value="Translation factors"/>
    <property type="match status" value="1"/>
</dbReference>
<dbReference type="PRINTS" id="PR00371">
    <property type="entry name" value="FPNCR"/>
</dbReference>
<dbReference type="GO" id="GO:0010181">
    <property type="term" value="F:FMN binding"/>
    <property type="evidence" value="ECO:0007669"/>
    <property type="project" value="InterPro"/>
</dbReference>
<dbReference type="Pfam" id="PF00175">
    <property type="entry name" value="NAD_binding_1"/>
    <property type="match status" value="1"/>
</dbReference>
<feature type="domain" description="Flavodoxin-like" evidence="11">
    <location>
        <begin position="72"/>
        <end position="210"/>
    </location>
</feature>
<evidence type="ECO:0000256" key="4">
    <source>
        <dbReference type="ARBA" id="ARBA00022630"/>
    </source>
</evidence>
<evidence type="ECO:0000256" key="3">
    <source>
        <dbReference type="ARBA" id="ARBA00012604"/>
    </source>
</evidence>
<dbReference type="eggNOG" id="COG0369">
    <property type="taxonomic scope" value="Bacteria"/>
</dbReference>
<comment type="cofactor">
    <cofactor evidence="2">
        <name>FAD</name>
        <dbReference type="ChEBI" id="CHEBI:57692"/>
    </cofactor>
</comment>
<keyword evidence="6" id="KW-0274">FAD</keyword>
<keyword evidence="8 13" id="KW-0560">Oxidoreductase</keyword>
<dbReference type="EC" id="1.8.1.2" evidence="3"/>
<organism evidence="13 14">
    <name type="scientific">Phycisphaera mikurensis (strain NBRC 102666 / KCTC 22515 / FYK2301M01)</name>
    <dbReference type="NCBI Taxonomy" id="1142394"/>
    <lineage>
        <taxon>Bacteria</taxon>
        <taxon>Pseudomonadati</taxon>
        <taxon>Planctomycetota</taxon>
        <taxon>Phycisphaerae</taxon>
        <taxon>Phycisphaerales</taxon>
        <taxon>Phycisphaeraceae</taxon>
        <taxon>Phycisphaera</taxon>
    </lineage>
</organism>
<dbReference type="InterPro" id="IPR023173">
    <property type="entry name" value="NADPH_Cyt_P450_Rdtase_alpha"/>
</dbReference>
<dbReference type="GO" id="GO:0019344">
    <property type="term" value="P:cysteine biosynthetic process"/>
    <property type="evidence" value="ECO:0007669"/>
    <property type="project" value="UniProtKB-KW"/>
</dbReference>
<dbReference type="OrthoDB" id="9789468at2"/>
<evidence type="ECO:0000256" key="6">
    <source>
        <dbReference type="ARBA" id="ARBA00022827"/>
    </source>
</evidence>
<keyword evidence="4" id="KW-0285">Flavoprotein</keyword>
<dbReference type="InterPro" id="IPR017938">
    <property type="entry name" value="Riboflavin_synthase-like_b-brl"/>
</dbReference>
<evidence type="ECO:0000256" key="9">
    <source>
        <dbReference type="ARBA" id="ARBA00023192"/>
    </source>
</evidence>
<dbReference type="Pfam" id="PF00258">
    <property type="entry name" value="Flavodoxin_1"/>
    <property type="match status" value="1"/>
</dbReference>
<dbReference type="STRING" id="1142394.PSMK_20420"/>
<dbReference type="GO" id="GO:0005829">
    <property type="term" value="C:cytosol"/>
    <property type="evidence" value="ECO:0007669"/>
    <property type="project" value="TreeGrafter"/>
</dbReference>
<dbReference type="Gene3D" id="3.40.50.80">
    <property type="entry name" value="Nucleotide-binding domain of ferredoxin-NADP reductase (FNR) module"/>
    <property type="match status" value="1"/>
</dbReference>
<dbReference type="Gene3D" id="1.20.990.10">
    <property type="entry name" value="NADPH-cytochrome p450 Reductase, Chain A, domain 3"/>
    <property type="match status" value="1"/>
</dbReference>
<keyword evidence="9" id="KW-0198">Cysteine biosynthesis</keyword>
<dbReference type="PANTHER" id="PTHR19384">
    <property type="entry name" value="NITRIC OXIDE SYNTHASE-RELATED"/>
    <property type="match status" value="1"/>
</dbReference>
<proteinExistence type="predicted"/>
<protein>
    <recommendedName>
        <fullName evidence="3">assimilatory sulfite reductase (NADPH)</fullName>
        <ecNumber evidence="3">1.8.1.2</ecNumber>
    </recommendedName>
</protein>
<dbReference type="PROSITE" id="PS50902">
    <property type="entry name" value="FLAVODOXIN_LIKE"/>
    <property type="match status" value="1"/>
</dbReference>
<dbReference type="PATRIC" id="fig|1142394.8.peg.2106"/>
<evidence type="ECO:0000313" key="13">
    <source>
        <dbReference type="EMBL" id="BAM04201.1"/>
    </source>
</evidence>
<dbReference type="EMBL" id="AP012338">
    <property type="protein sequence ID" value="BAM04201.1"/>
    <property type="molecule type" value="Genomic_DNA"/>
</dbReference>
<dbReference type="SUPFAM" id="SSF63380">
    <property type="entry name" value="Riboflavin synthase domain-like"/>
    <property type="match status" value="1"/>
</dbReference>
<evidence type="ECO:0000256" key="5">
    <source>
        <dbReference type="ARBA" id="ARBA00022643"/>
    </source>
</evidence>
<dbReference type="AlphaFoldDB" id="I0IG13"/>
<evidence type="ECO:0000259" key="12">
    <source>
        <dbReference type="PROSITE" id="PS51384"/>
    </source>
</evidence>
<evidence type="ECO:0000256" key="1">
    <source>
        <dbReference type="ARBA" id="ARBA00001917"/>
    </source>
</evidence>
<dbReference type="InterPro" id="IPR003097">
    <property type="entry name" value="CysJ-like_FAD-binding"/>
</dbReference>
<name>I0IG13_PHYMF</name>
<reference evidence="13 14" key="1">
    <citation type="submission" date="2012-02" db="EMBL/GenBank/DDBJ databases">
        <title>Complete genome sequence of Phycisphaera mikurensis NBRC 102666.</title>
        <authorList>
            <person name="Ankai A."/>
            <person name="Hosoyama A."/>
            <person name="Terui Y."/>
            <person name="Sekine M."/>
            <person name="Fukai R."/>
            <person name="Kato Y."/>
            <person name="Nakamura S."/>
            <person name="Yamada-Narita S."/>
            <person name="Kawakoshi A."/>
            <person name="Fukunaga Y."/>
            <person name="Yamazaki S."/>
            <person name="Fujita N."/>
        </authorList>
    </citation>
    <scope>NUCLEOTIDE SEQUENCE [LARGE SCALE GENOMIC DNA]</scope>
    <source>
        <strain evidence="14">NBRC 102666 / KCTC 22515 / FYK2301M01</strain>
    </source>
</reference>
<dbReference type="Pfam" id="PF00667">
    <property type="entry name" value="FAD_binding_1"/>
    <property type="match status" value="2"/>
</dbReference>
<gene>
    <name evidence="13" type="primary">cysJ</name>
    <name evidence="13" type="ordered locus">PSMK_20420</name>
</gene>
<keyword evidence="9" id="KW-0028">Amino-acid biosynthesis</keyword>
<keyword evidence="7" id="KW-0521">NADP</keyword>
<evidence type="ECO:0000256" key="7">
    <source>
        <dbReference type="ARBA" id="ARBA00022857"/>
    </source>
</evidence>
<evidence type="ECO:0000256" key="2">
    <source>
        <dbReference type="ARBA" id="ARBA00001974"/>
    </source>
</evidence>
<dbReference type="Proteomes" id="UP000007881">
    <property type="component" value="Chromosome"/>
</dbReference>
<dbReference type="HOGENOM" id="CLU_001570_17_7_0"/>
<dbReference type="InterPro" id="IPR001094">
    <property type="entry name" value="Flavdoxin-like"/>
</dbReference>